<dbReference type="GO" id="GO:0035567">
    <property type="term" value="P:non-canonical Wnt signaling pathway"/>
    <property type="evidence" value="ECO:0007669"/>
    <property type="project" value="TreeGrafter"/>
</dbReference>
<evidence type="ECO:0000256" key="2">
    <source>
        <dbReference type="ARBA" id="ARBA00010054"/>
    </source>
</evidence>
<feature type="signal peptide" evidence="11">
    <location>
        <begin position="1"/>
        <end position="19"/>
    </location>
</feature>
<proteinExistence type="evidence at transcript level"/>
<organism evidence="14">
    <name type="scientific">Nemertoderma westbladi</name>
    <dbReference type="NCBI Taxonomy" id="172109"/>
    <lineage>
        <taxon>Eukaryota</taxon>
        <taxon>Metazoa</taxon>
        <taxon>Xenacoelomorpha</taxon>
        <taxon>Acoelomorpha</taxon>
        <taxon>Nemertodermatida</taxon>
        <taxon>Nemertodermatidae</taxon>
        <taxon>Nemertoderma</taxon>
    </lineage>
</organism>
<reference evidence="14" key="1">
    <citation type="journal article" date="2018" name="Nature">
        <title>Convergent evolution of bilaterian nerve cords.</title>
        <authorList>
            <person name="Martin-Duran J.M."/>
            <person name="Pang K."/>
            <person name="Borve A."/>
            <person name="Le H.S."/>
            <person name="Furu A."/>
            <person name="Cannon J.T."/>
            <person name="Jondelius U."/>
            <person name="Hejnol A."/>
        </authorList>
    </citation>
    <scope>NUCLEOTIDE SEQUENCE</scope>
</reference>
<feature type="domain" description="FZ" evidence="12">
    <location>
        <begin position="46"/>
        <end position="163"/>
    </location>
</feature>
<evidence type="ECO:0000256" key="7">
    <source>
        <dbReference type="ARBA" id="ARBA00022782"/>
    </source>
</evidence>
<dbReference type="InterPro" id="IPR020067">
    <property type="entry name" value="Frizzled_dom"/>
</dbReference>
<evidence type="ECO:0000259" key="13">
    <source>
        <dbReference type="PROSITE" id="PS50189"/>
    </source>
</evidence>
<keyword evidence="7" id="KW-0221">Differentiation</keyword>
<feature type="chain" id="PRO_5015114178" evidence="11">
    <location>
        <begin position="20"/>
        <end position="334"/>
    </location>
</feature>
<dbReference type="GO" id="GO:0005615">
    <property type="term" value="C:extracellular space"/>
    <property type="evidence" value="ECO:0007669"/>
    <property type="project" value="TreeGrafter"/>
</dbReference>
<dbReference type="SUPFAM" id="SSF63501">
    <property type="entry name" value="Frizzled cysteine-rich domain"/>
    <property type="match status" value="1"/>
</dbReference>
<comment type="similarity">
    <text evidence="2">Belongs to the secreted frizzled-related protein (sFRP) family.</text>
</comment>
<comment type="subcellular location">
    <subcellularLocation>
        <location evidence="1">Secreted</location>
    </subcellularLocation>
</comment>
<dbReference type="Gene3D" id="1.10.2000.10">
    <property type="entry name" value="Frizzled cysteine-rich domain"/>
    <property type="match status" value="1"/>
</dbReference>
<dbReference type="InterPro" id="IPR001134">
    <property type="entry name" value="Netrin_domain"/>
</dbReference>
<keyword evidence="3" id="KW-0217">Developmental protein</keyword>
<dbReference type="FunFam" id="1.10.2000.10:FF:000001">
    <property type="entry name" value="secreted frizzled-related protein 2"/>
    <property type="match status" value="1"/>
</dbReference>
<evidence type="ECO:0000313" key="14">
    <source>
        <dbReference type="EMBL" id="AVK72369.1"/>
    </source>
</evidence>
<evidence type="ECO:0000256" key="8">
    <source>
        <dbReference type="ARBA" id="ARBA00023157"/>
    </source>
</evidence>
<evidence type="ECO:0000256" key="1">
    <source>
        <dbReference type="ARBA" id="ARBA00004613"/>
    </source>
</evidence>
<dbReference type="PANTHER" id="PTHR11309">
    <property type="entry name" value="FRIZZLED"/>
    <property type="match status" value="1"/>
</dbReference>
<dbReference type="InterPro" id="IPR008993">
    <property type="entry name" value="TIMP-like_OB-fold"/>
</dbReference>
<evidence type="ECO:0000256" key="3">
    <source>
        <dbReference type="ARBA" id="ARBA00022473"/>
    </source>
</evidence>
<accession>A0A2P1DVE8</accession>
<protein>
    <submittedName>
        <fullName evidence="14">Secreted frizzled related protein 1</fullName>
    </submittedName>
</protein>
<evidence type="ECO:0000256" key="11">
    <source>
        <dbReference type="SAM" id="SignalP"/>
    </source>
</evidence>
<feature type="compositionally biased region" description="Polar residues" evidence="10">
    <location>
        <begin position="185"/>
        <end position="197"/>
    </location>
</feature>
<evidence type="ECO:0000256" key="10">
    <source>
        <dbReference type="SAM" id="MobiDB-lite"/>
    </source>
</evidence>
<feature type="disulfide bond" evidence="9">
    <location>
        <begin position="125"/>
        <end position="149"/>
    </location>
</feature>
<evidence type="ECO:0000256" key="9">
    <source>
        <dbReference type="PROSITE-ProRule" id="PRU00090"/>
    </source>
</evidence>
<dbReference type="AlphaFoldDB" id="A0A2P1DVE8"/>
<dbReference type="SMART" id="SM00063">
    <property type="entry name" value="FRI"/>
    <property type="match status" value="1"/>
</dbReference>
<dbReference type="PROSITE" id="PS50189">
    <property type="entry name" value="NTR"/>
    <property type="match status" value="1"/>
</dbReference>
<dbReference type="PANTHER" id="PTHR11309:SF148">
    <property type="entry name" value="SECRETED FRIZZLED-RELATED PROTEIN 1"/>
    <property type="match status" value="1"/>
</dbReference>
<keyword evidence="8 9" id="KW-1015">Disulfide bond</keyword>
<dbReference type="EMBL" id="KY709818">
    <property type="protein sequence ID" value="AVK72369.1"/>
    <property type="molecule type" value="mRNA"/>
</dbReference>
<name>A0A2P1DVE8_9BILA</name>
<dbReference type="InterPro" id="IPR036790">
    <property type="entry name" value="Frizzled_dom_sf"/>
</dbReference>
<comment type="caution">
    <text evidence="9">Lacks conserved residue(s) required for the propagation of feature annotation.</text>
</comment>
<keyword evidence="5" id="KW-0879">Wnt signaling pathway</keyword>
<evidence type="ECO:0000256" key="6">
    <source>
        <dbReference type="ARBA" id="ARBA00022729"/>
    </source>
</evidence>
<dbReference type="InterPro" id="IPR015526">
    <property type="entry name" value="Frizzled/SFRP"/>
</dbReference>
<keyword evidence="6 11" id="KW-0732">Signal</keyword>
<feature type="disulfide bond" evidence="9">
    <location>
        <begin position="56"/>
        <end position="102"/>
    </location>
</feature>
<feature type="domain" description="NTR" evidence="13">
    <location>
        <begin position="206"/>
        <end position="330"/>
    </location>
</feature>
<evidence type="ECO:0000259" key="12">
    <source>
        <dbReference type="PROSITE" id="PS50038"/>
    </source>
</evidence>
<dbReference type="PROSITE" id="PS50038">
    <property type="entry name" value="FZ"/>
    <property type="match status" value="1"/>
</dbReference>
<keyword evidence="4" id="KW-0964">Secreted</keyword>
<dbReference type="GO" id="GO:0030154">
    <property type="term" value="P:cell differentiation"/>
    <property type="evidence" value="ECO:0007669"/>
    <property type="project" value="UniProtKB-KW"/>
</dbReference>
<dbReference type="GO" id="GO:0017147">
    <property type="term" value="F:Wnt-protein binding"/>
    <property type="evidence" value="ECO:0007669"/>
    <property type="project" value="TreeGrafter"/>
</dbReference>
<evidence type="ECO:0000256" key="4">
    <source>
        <dbReference type="ARBA" id="ARBA00022525"/>
    </source>
</evidence>
<sequence>MNYVLLFLLGCLSVTTATGRWMLLDHAGSRRRKAREEERRIVTPTCVDVPNNMLICRNMEYSLMKMPNILGHDTIKEARTEADIWLPLVDSKCDADTSLFLCSIFAPVCVPEMTEMVLPPCRELCEEVQKSCSPTLATFGFVWPEMFECSKFPPASSYMCVDRRSPRRVTTTAGPPRIVREPHPSAQNEETLNNNSTDDYDECDVCDQSVEEYMESNKAKIDLVCSSGIVIKIKVKRVVYKANDIHLMAKGKKVRIFKANNEQKSVFNANNKMVITLKNAVSCNCDIEEGRRRTYFLVTGFLLNDEVYATYVHPWTQNAKRYARELKRRCRDNN</sequence>
<dbReference type="SUPFAM" id="SSF50242">
    <property type="entry name" value="TIMP-like"/>
    <property type="match status" value="1"/>
</dbReference>
<dbReference type="GO" id="GO:0060070">
    <property type="term" value="P:canonical Wnt signaling pathway"/>
    <property type="evidence" value="ECO:0007669"/>
    <property type="project" value="TreeGrafter"/>
</dbReference>
<evidence type="ECO:0000256" key="5">
    <source>
        <dbReference type="ARBA" id="ARBA00022687"/>
    </source>
</evidence>
<feature type="region of interest" description="Disordered" evidence="10">
    <location>
        <begin position="169"/>
        <end position="197"/>
    </location>
</feature>
<dbReference type="Pfam" id="PF01392">
    <property type="entry name" value="Fz"/>
    <property type="match status" value="1"/>
</dbReference>